<dbReference type="SUPFAM" id="SSF51735">
    <property type="entry name" value="NAD(P)-binding Rossmann-fold domains"/>
    <property type="match status" value="1"/>
</dbReference>
<keyword evidence="2" id="KW-0560">Oxidoreductase</keyword>
<dbReference type="Proteomes" id="UP000272471">
    <property type="component" value="Unassembled WGS sequence"/>
</dbReference>
<dbReference type="EMBL" id="RBPS01000279">
    <property type="protein sequence ID" value="RMO33288.1"/>
    <property type="molecule type" value="Genomic_DNA"/>
</dbReference>
<dbReference type="GO" id="GO:0016491">
    <property type="term" value="F:oxidoreductase activity"/>
    <property type="evidence" value="ECO:0007669"/>
    <property type="project" value="UniProtKB-KW"/>
</dbReference>
<dbReference type="EMBL" id="RBQX01000321">
    <property type="protein sequence ID" value="RMQ08450.1"/>
    <property type="molecule type" value="Genomic_DNA"/>
</dbReference>
<dbReference type="EMBL" id="LGLO01000076">
    <property type="protein sequence ID" value="KPC42010.1"/>
    <property type="molecule type" value="Genomic_DNA"/>
</dbReference>
<evidence type="ECO:0000313" key="4">
    <source>
        <dbReference type="EMBL" id="KPC42010.1"/>
    </source>
</evidence>
<dbReference type="Gene3D" id="3.40.50.720">
    <property type="entry name" value="NAD(P)-binding Rossmann-like Domain"/>
    <property type="match status" value="1"/>
</dbReference>
<reference evidence="4 7" key="2">
    <citation type="submission" date="2015-10" db="EMBL/GenBank/DDBJ databases">
        <title>Comparative genomics and high-throughput reverse genetic screens identify a new phytobacterial MAMP and an Arabidopsis receptor required for immune elicitation.</title>
        <authorList>
            <person name="Mott G.A."/>
            <person name="Thakur S."/>
            <person name="Wang P.W."/>
            <person name="Desveaux D."/>
            <person name="Guttman D.S."/>
        </authorList>
    </citation>
    <scope>NUCLEOTIDE SEQUENCE [LARGE SCALE GENOMIC DNA]</scope>
    <source>
        <strain evidence="4 7">BR1</strain>
    </source>
</reference>
<reference evidence="4 7" key="1">
    <citation type="submission" date="2015-07" db="EMBL/GenBank/DDBJ databases">
        <authorList>
            <person name="O'Brien H.E."/>
            <person name="Thakur S."/>
            <person name="Gong Y."/>
            <person name="Wang P.W."/>
            <person name="Guttman D.S."/>
        </authorList>
    </citation>
    <scope>NUCLEOTIDE SEQUENCE [LARGE SCALE GENOMIC DNA]</scope>
    <source>
        <strain evidence="4 7">BR1</strain>
    </source>
</reference>
<reference evidence="8 9" key="3">
    <citation type="submission" date="2018-08" db="EMBL/GenBank/DDBJ databases">
        <title>Recombination of ecologically and evolutionarily significant loci maintains genetic cohesion in the Pseudomonas syringae species complex.</title>
        <authorList>
            <person name="Dillon M."/>
            <person name="Thakur S."/>
            <person name="Almeida R.N.D."/>
            <person name="Weir B.S."/>
            <person name="Guttman D.S."/>
        </authorList>
    </citation>
    <scope>NUCLEOTIDE SEQUENCE [LARGE SCALE GENOMIC DNA]</scope>
    <source>
        <strain evidence="6 8">ICMP 4182</strain>
        <strain evidence="5 9">ICMP 6372</strain>
    </source>
</reference>
<organism evidence="5 9">
    <name type="scientific">Pseudomonas savastanoi pv. glycinea</name>
    <name type="common">Pseudomonas syringae pv. glycinea</name>
    <dbReference type="NCBI Taxonomy" id="318"/>
    <lineage>
        <taxon>Bacteria</taxon>
        <taxon>Pseudomonadati</taxon>
        <taxon>Pseudomonadota</taxon>
        <taxon>Gammaproteobacteria</taxon>
        <taxon>Pseudomonadales</taxon>
        <taxon>Pseudomonadaceae</taxon>
        <taxon>Pseudomonas</taxon>
    </lineage>
</organism>
<evidence type="ECO:0000256" key="3">
    <source>
        <dbReference type="RuleBase" id="RU000363"/>
    </source>
</evidence>
<dbReference type="Pfam" id="PF00106">
    <property type="entry name" value="adh_short"/>
    <property type="match status" value="1"/>
</dbReference>
<comment type="similarity">
    <text evidence="1 3">Belongs to the short-chain dehydrogenases/reductases (SDR) family.</text>
</comment>
<dbReference type="AlphaFoldDB" id="A0A0P9TMY7"/>
<evidence type="ECO:0000313" key="5">
    <source>
        <dbReference type="EMBL" id="RMO33288.1"/>
    </source>
</evidence>
<dbReference type="Proteomes" id="UP000037836">
    <property type="component" value="Unassembled WGS sequence"/>
</dbReference>
<protein>
    <submittedName>
        <fullName evidence="4">3-oxoacyl-[acyl-carrier protein] reductase</fullName>
    </submittedName>
    <submittedName>
        <fullName evidence="5">3-oxoacyl-reductase</fullName>
    </submittedName>
</protein>
<proteinExistence type="inferred from homology"/>
<gene>
    <name evidence="4" type="ORF">AC496_1573</name>
    <name evidence="6" type="ORF">ALQ11_02169</name>
    <name evidence="5" type="ORF">ALQ42_00224</name>
</gene>
<dbReference type="PRINTS" id="PR00081">
    <property type="entry name" value="GDHRDH"/>
</dbReference>
<dbReference type="PRINTS" id="PR00080">
    <property type="entry name" value="SDRFAMILY"/>
</dbReference>
<comment type="caution">
    <text evidence="5">The sequence shown here is derived from an EMBL/GenBank/DDBJ whole genome shotgun (WGS) entry which is preliminary data.</text>
</comment>
<evidence type="ECO:0000256" key="2">
    <source>
        <dbReference type="ARBA" id="ARBA00023002"/>
    </source>
</evidence>
<name>A0A0P9TMY7_PSESG</name>
<accession>A0A0P9TMY7</accession>
<dbReference type="PANTHER" id="PTHR43669">
    <property type="entry name" value="5-KETO-D-GLUCONATE 5-REDUCTASE"/>
    <property type="match status" value="1"/>
</dbReference>
<dbReference type="InterPro" id="IPR036291">
    <property type="entry name" value="NAD(P)-bd_dom_sf"/>
</dbReference>
<evidence type="ECO:0000256" key="1">
    <source>
        <dbReference type="ARBA" id="ARBA00006484"/>
    </source>
</evidence>
<dbReference type="RefSeq" id="WP_004665410.1">
    <property type="nucleotide sequence ID" value="NZ_LGLL01000048.1"/>
</dbReference>
<evidence type="ECO:0000313" key="9">
    <source>
        <dbReference type="Proteomes" id="UP000273536"/>
    </source>
</evidence>
<dbReference type="PANTHER" id="PTHR43669:SF3">
    <property type="entry name" value="ALCOHOL DEHYDROGENASE, PUTATIVE (AFU_ORTHOLOGUE AFUA_3G03445)-RELATED"/>
    <property type="match status" value="1"/>
</dbReference>
<dbReference type="CDD" id="cd05233">
    <property type="entry name" value="SDR_c"/>
    <property type="match status" value="1"/>
</dbReference>
<sequence>MKTVVLITGAAGGIGQAICAQLIRRGMQLILADIDEKQLRVLAESLGEDAFPYVVDLTNQESLAGLMTYIESEFGRLDVLINNAAIAVVEAFDTRSVESISRELNINLVAPLILTRLAIPLLKRSNDARVISTVSLGGVFPTPESPIYCASKFGLRGAMLSIGLDLAEKCIKVGSILPTATDTQMLRKEAIEGGNALQFIAPPQSPDDVARQVLLMLDKPCLERTPKPSESLASSLAMLFPNLLPRTTRLLQKRGEKGMKKYIESLGERGLAHRVEGIWRLK</sequence>
<evidence type="ECO:0000313" key="6">
    <source>
        <dbReference type="EMBL" id="RMQ08450.1"/>
    </source>
</evidence>
<dbReference type="InterPro" id="IPR002347">
    <property type="entry name" value="SDR_fam"/>
</dbReference>
<evidence type="ECO:0000313" key="7">
    <source>
        <dbReference type="Proteomes" id="UP000037836"/>
    </source>
</evidence>
<keyword evidence="7" id="KW-1185">Reference proteome</keyword>
<evidence type="ECO:0000313" key="8">
    <source>
        <dbReference type="Proteomes" id="UP000272471"/>
    </source>
</evidence>
<dbReference type="Proteomes" id="UP000273536">
    <property type="component" value="Unassembled WGS sequence"/>
</dbReference>